<evidence type="ECO:0000256" key="4">
    <source>
        <dbReference type="PIRSR" id="PIRSR601613-1"/>
    </source>
</evidence>
<gene>
    <name evidence="6" type="ORF">Kalk_07050</name>
</gene>
<evidence type="ECO:0000313" key="7">
    <source>
        <dbReference type="Proteomes" id="UP000235116"/>
    </source>
</evidence>
<dbReference type="GO" id="GO:0016491">
    <property type="term" value="F:oxidoreductase activity"/>
    <property type="evidence" value="ECO:0007669"/>
    <property type="project" value="UniProtKB-KW"/>
</dbReference>
<dbReference type="InterPro" id="IPR050703">
    <property type="entry name" value="Flavin_MAO"/>
</dbReference>
<keyword evidence="3" id="KW-0560">Oxidoreductase</keyword>
<dbReference type="Gene3D" id="3.50.50.60">
    <property type="entry name" value="FAD/NAD(P)-binding domain"/>
    <property type="match status" value="1"/>
</dbReference>
<dbReference type="AlphaFoldDB" id="A0A2K9LIV7"/>
<dbReference type="SUPFAM" id="SSF51905">
    <property type="entry name" value="FAD/NAD(P)-binding domain"/>
    <property type="match status" value="1"/>
</dbReference>
<dbReference type="RefSeq" id="WP_101893516.1">
    <property type="nucleotide sequence ID" value="NZ_CP022684.1"/>
</dbReference>
<dbReference type="Proteomes" id="UP000235116">
    <property type="component" value="Chromosome"/>
</dbReference>
<evidence type="ECO:0000256" key="2">
    <source>
        <dbReference type="ARBA" id="ARBA00005995"/>
    </source>
</evidence>
<comment type="similarity">
    <text evidence="2">Belongs to the flavin monoamine oxidase family.</text>
</comment>
<dbReference type="InterPro" id="IPR036188">
    <property type="entry name" value="FAD/NAD-bd_sf"/>
</dbReference>
<sequence length="62" mass="6714">MKGALFGGAVPGAITGFWQQHLRAPLGNVFWAGTETSDYWAGYMEGAVRSGLRAAREVLETR</sequence>
<feature type="domain" description="Amine oxidase" evidence="5">
    <location>
        <begin position="11"/>
        <end position="59"/>
    </location>
</feature>
<dbReference type="InterPro" id="IPR001613">
    <property type="entry name" value="Flavin_amine_oxidase"/>
</dbReference>
<dbReference type="PANTHER" id="PTHR43563:SF1">
    <property type="entry name" value="AMINE OXIDASE [FLAVIN-CONTAINING] B"/>
    <property type="match status" value="1"/>
</dbReference>
<name>A0A2K9LIV7_9GAMM</name>
<dbReference type="KEGG" id="kak:Kalk_07050"/>
<evidence type="ECO:0000256" key="1">
    <source>
        <dbReference type="ARBA" id="ARBA00001974"/>
    </source>
</evidence>
<accession>A0A2K9LIV7</accession>
<dbReference type="PANTHER" id="PTHR43563">
    <property type="entry name" value="AMINE OXIDASE"/>
    <property type="match status" value="1"/>
</dbReference>
<dbReference type="OrthoDB" id="337830at2"/>
<feature type="binding site" evidence="4">
    <location>
        <position position="35"/>
    </location>
    <ligand>
        <name>FAD</name>
        <dbReference type="ChEBI" id="CHEBI:57692"/>
    </ligand>
</feature>
<dbReference type="Pfam" id="PF01593">
    <property type="entry name" value="Amino_oxidase"/>
    <property type="match status" value="1"/>
</dbReference>
<dbReference type="PRINTS" id="PR00757">
    <property type="entry name" value="AMINEOXDASEF"/>
</dbReference>
<evidence type="ECO:0000256" key="3">
    <source>
        <dbReference type="ARBA" id="ARBA00023002"/>
    </source>
</evidence>
<evidence type="ECO:0000259" key="5">
    <source>
        <dbReference type="Pfam" id="PF01593"/>
    </source>
</evidence>
<proteinExistence type="inferred from homology"/>
<reference evidence="7" key="1">
    <citation type="submission" date="2017-08" db="EMBL/GenBank/DDBJ databases">
        <title>Direct submision.</title>
        <authorList>
            <person name="Kim S.-J."/>
            <person name="Rhee S.-K."/>
        </authorList>
    </citation>
    <scope>NUCLEOTIDE SEQUENCE [LARGE SCALE GENOMIC DNA]</scope>
    <source>
        <strain evidence="7">GI5</strain>
    </source>
</reference>
<dbReference type="EMBL" id="CP022684">
    <property type="protein sequence ID" value="AUM12180.1"/>
    <property type="molecule type" value="Genomic_DNA"/>
</dbReference>
<dbReference type="InterPro" id="IPR002937">
    <property type="entry name" value="Amino_oxidase"/>
</dbReference>
<organism evidence="6 7">
    <name type="scientific">Ketobacter alkanivorans</name>
    <dbReference type="NCBI Taxonomy" id="1917421"/>
    <lineage>
        <taxon>Bacteria</taxon>
        <taxon>Pseudomonadati</taxon>
        <taxon>Pseudomonadota</taxon>
        <taxon>Gammaproteobacteria</taxon>
        <taxon>Pseudomonadales</taxon>
        <taxon>Ketobacteraceae</taxon>
        <taxon>Ketobacter</taxon>
    </lineage>
</organism>
<evidence type="ECO:0000313" key="6">
    <source>
        <dbReference type="EMBL" id="AUM12180.1"/>
    </source>
</evidence>
<protein>
    <recommendedName>
        <fullName evidence="5">Amine oxidase domain-containing protein</fullName>
    </recommendedName>
</protein>
<comment type="cofactor">
    <cofactor evidence="1">
        <name>FAD</name>
        <dbReference type="ChEBI" id="CHEBI:57692"/>
    </cofactor>
</comment>
<keyword evidence="7" id="KW-1185">Reference proteome</keyword>